<reference evidence="2 3" key="1">
    <citation type="submission" date="2017-08" db="EMBL/GenBank/DDBJ databases">
        <title>Complete Genome Sequence of Streptomyces formicae KY5, the formicamycin producer.</title>
        <authorList>
            <person name="Holmes N.A."/>
            <person name="Devine R."/>
            <person name="Qin Z."/>
            <person name="Seipke R.F."/>
            <person name="Wilkinson B."/>
            <person name="Hutchings M.I."/>
        </authorList>
    </citation>
    <scope>NUCLEOTIDE SEQUENCE [LARGE SCALE GENOMIC DNA]</scope>
    <source>
        <strain evidence="2 3">KY5</strain>
    </source>
</reference>
<dbReference type="EMBL" id="CP022685">
    <property type="protein sequence ID" value="ATL30000.1"/>
    <property type="molecule type" value="Genomic_DNA"/>
</dbReference>
<sequence length="244" mass="26804">MTVGALLDTRPACTHRDAHPLPRPLADLGFGRLRDGREVEWARRMGRPVFTREVDGRRCRSTKPFKEERACHGPSLLIVHVHDPPGRCGDEVGGCDGFRQAGCRAPAQLSGQRGVPTQGVHLRAAQPNPSPAWLGCLGGRWGEWPTRSSTPIRTHRPTRGNYLPGSAPTRPLLPRRGRDAPAVRPRRSSPHCRCCRSFGLPLRQDRSTAGPAGPAGAFGRSAPRLLSRLLPCFSPYPFRSRTRS</sequence>
<dbReference type="Proteomes" id="UP000221011">
    <property type="component" value="Chromosome"/>
</dbReference>
<protein>
    <submittedName>
        <fullName evidence="2">Uncharacterized protein</fullName>
    </submittedName>
</protein>
<evidence type="ECO:0000313" key="3">
    <source>
        <dbReference type="Proteomes" id="UP000221011"/>
    </source>
</evidence>
<gene>
    <name evidence="2" type="ORF">KY5_4982</name>
</gene>
<name>A0A291QDW2_9ACTN</name>
<dbReference type="KEGG" id="sfk:KY5_4982"/>
<evidence type="ECO:0000313" key="2">
    <source>
        <dbReference type="EMBL" id="ATL30000.1"/>
    </source>
</evidence>
<proteinExistence type="predicted"/>
<keyword evidence="3" id="KW-1185">Reference proteome</keyword>
<accession>A0A291QDW2</accession>
<evidence type="ECO:0000256" key="1">
    <source>
        <dbReference type="SAM" id="MobiDB-lite"/>
    </source>
</evidence>
<organism evidence="2 3">
    <name type="scientific">Streptomyces formicae</name>
    <dbReference type="NCBI Taxonomy" id="1616117"/>
    <lineage>
        <taxon>Bacteria</taxon>
        <taxon>Bacillati</taxon>
        <taxon>Actinomycetota</taxon>
        <taxon>Actinomycetes</taxon>
        <taxon>Kitasatosporales</taxon>
        <taxon>Streptomycetaceae</taxon>
        <taxon>Streptomyces</taxon>
    </lineage>
</organism>
<feature type="region of interest" description="Disordered" evidence="1">
    <location>
        <begin position="148"/>
        <end position="191"/>
    </location>
</feature>
<dbReference type="AlphaFoldDB" id="A0A291QDW2"/>